<dbReference type="NCBIfam" id="NF003974">
    <property type="entry name" value="PRK05467.1-3"/>
    <property type="match status" value="1"/>
</dbReference>
<dbReference type="PANTHER" id="PTHR41536">
    <property type="entry name" value="PKHD-TYPE HYDROXYLASE YBIX"/>
    <property type="match status" value="1"/>
</dbReference>
<dbReference type="InterPro" id="IPR041097">
    <property type="entry name" value="PKHD_C"/>
</dbReference>
<sequence length="226" mass="25031">MMVHIPQVLTPEQVAHCRAVFQKAAWEDGRTTAGKQSAQVKKNLQLPEGSPAARELGDLVLAGLEKSPLFISAVLPQRVFPPLFNRYEPGMDFGSHVDNAIRPLLGTNQRIRTDVSATLFLSDPDSYDGGELVVEDTYGNHSAKLPAGDLIVYPSTSLHHVTPVTRGVRLASFFWVQSMIRDAGQRSLLFDMDTSIMQLTREVPRSPALVMLTGVYHNLLRQWAEP</sequence>
<evidence type="ECO:0000313" key="8">
    <source>
        <dbReference type="EMBL" id="NOK38241.1"/>
    </source>
</evidence>
<organism evidence="8 9">
    <name type="scientific">Corallococcus exercitus</name>
    <dbReference type="NCBI Taxonomy" id="2316736"/>
    <lineage>
        <taxon>Bacteria</taxon>
        <taxon>Pseudomonadati</taxon>
        <taxon>Myxococcota</taxon>
        <taxon>Myxococcia</taxon>
        <taxon>Myxococcales</taxon>
        <taxon>Cystobacterineae</taxon>
        <taxon>Myxococcaceae</taxon>
        <taxon>Corallococcus</taxon>
    </lineage>
</organism>
<gene>
    <name evidence="8" type="ORF">HMI49_34085</name>
</gene>
<dbReference type="EMBL" id="JABFJV010000299">
    <property type="protein sequence ID" value="NOK38241.1"/>
    <property type="molecule type" value="Genomic_DNA"/>
</dbReference>
<evidence type="ECO:0000256" key="5">
    <source>
        <dbReference type="ARBA" id="ARBA00023002"/>
    </source>
</evidence>
<evidence type="ECO:0000313" key="9">
    <source>
        <dbReference type="Proteomes" id="UP000563426"/>
    </source>
</evidence>
<dbReference type="Gene3D" id="2.60.120.620">
    <property type="entry name" value="q2cbj1_9rhob like domain"/>
    <property type="match status" value="1"/>
</dbReference>
<dbReference type="InterPro" id="IPR023550">
    <property type="entry name" value="PKHD_hydroxylase"/>
</dbReference>
<keyword evidence="6" id="KW-0408">Iron</keyword>
<dbReference type="Gene3D" id="4.10.860.20">
    <property type="entry name" value="Rabenosyn, Rab binding domain"/>
    <property type="match status" value="1"/>
</dbReference>
<dbReference type="AlphaFoldDB" id="A0A3A8HIC3"/>
<dbReference type="PROSITE" id="PS51471">
    <property type="entry name" value="FE2OG_OXY"/>
    <property type="match status" value="1"/>
</dbReference>
<evidence type="ECO:0000256" key="2">
    <source>
        <dbReference type="ARBA" id="ARBA00022723"/>
    </source>
</evidence>
<proteinExistence type="inferred from homology"/>
<dbReference type="InterPro" id="IPR005123">
    <property type="entry name" value="Oxoglu/Fe-dep_dioxygenase_dom"/>
</dbReference>
<accession>A0A3A8HIC3</accession>
<dbReference type="InterPro" id="IPR044862">
    <property type="entry name" value="Pro_4_hyd_alph_FE2OG_OXY"/>
</dbReference>
<dbReference type="GO" id="GO:0031418">
    <property type="term" value="F:L-ascorbic acid binding"/>
    <property type="evidence" value="ECO:0007669"/>
    <property type="project" value="UniProtKB-KW"/>
</dbReference>
<keyword evidence="4 8" id="KW-0223">Dioxygenase</keyword>
<dbReference type="Proteomes" id="UP000563426">
    <property type="component" value="Unassembled WGS sequence"/>
</dbReference>
<evidence type="ECO:0000256" key="6">
    <source>
        <dbReference type="ARBA" id="ARBA00023004"/>
    </source>
</evidence>
<evidence type="ECO:0000256" key="4">
    <source>
        <dbReference type="ARBA" id="ARBA00022964"/>
    </source>
</evidence>
<dbReference type="SMART" id="SM00702">
    <property type="entry name" value="P4Hc"/>
    <property type="match status" value="1"/>
</dbReference>
<dbReference type="RefSeq" id="WP_120530230.1">
    <property type="nucleotide sequence ID" value="NZ_JABFJV010000299.1"/>
</dbReference>
<feature type="domain" description="Fe2OG dioxygenase" evidence="7">
    <location>
        <begin position="78"/>
        <end position="178"/>
    </location>
</feature>
<protein>
    <submittedName>
        <fullName evidence="8">Fe2+-dependent dioxygenase</fullName>
    </submittedName>
</protein>
<evidence type="ECO:0000259" key="7">
    <source>
        <dbReference type="PROSITE" id="PS51471"/>
    </source>
</evidence>
<evidence type="ECO:0000256" key="3">
    <source>
        <dbReference type="ARBA" id="ARBA00022896"/>
    </source>
</evidence>
<dbReference type="GO" id="GO:0016706">
    <property type="term" value="F:2-oxoglutarate-dependent dioxygenase activity"/>
    <property type="evidence" value="ECO:0007669"/>
    <property type="project" value="InterPro"/>
</dbReference>
<dbReference type="SUPFAM" id="SSF51197">
    <property type="entry name" value="Clavaminate synthase-like"/>
    <property type="match status" value="1"/>
</dbReference>
<dbReference type="InterPro" id="IPR006620">
    <property type="entry name" value="Pro_4_hyd_alph"/>
</dbReference>
<keyword evidence="9" id="KW-1185">Reference proteome</keyword>
<name>A0A3A8HIC3_9BACT</name>
<comment type="caution">
    <text evidence="8">The sequence shown here is derived from an EMBL/GenBank/DDBJ whole genome shotgun (WGS) entry which is preliminary data.</text>
</comment>
<dbReference type="GO" id="GO:0005506">
    <property type="term" value="F:iron ion binding"/>
    <property type="evidence" value="ECO:0007669"/>
    <property type="project" value="InterPro"/>
</dbReference>
<keyword evidence="3" id="KW-0847">Vitamin C</keyword>
<reference evidence="8 9" key="1">
    <citation type="submission" date="2020-05" db="EMBL/GenBank/DDBJ databases">
        <authorList>
            <person name="Whitworth D."/>
        </authorList>
    </citation>
    <scope>NUCLEOTIDE SEQUENCE [LARGE SCALE GENOMIC DNA]</scope>
    <source>
        <strain evidence="8 9">AB043B</strain>
    </source>
</reference>
<dbReference type="GO" id="GO:0006879">
    <property type="term" value="P:intracellular iron ion homeostasis"/>
    <property type="evidence" value="ECO:0007669"/>
    <property type="project" value="TreeGrafter"/>
</dbReference>
<keyword evidence="5" id="KW-0560">Oxidoreductase</keyword>
<dbReference type="Pfam" id="PF18331">
    <property type="entry name" value="PKHD_C"/>
    <property type="match status" value="1"/>
</dbReference>
<dbReference type="HAMAP" id="MF_00657">
    <property type="entry name" value="Hydroxyl_YbiX"/>
    <property type="match status" value="1"/>
</dbReference>
<dbReference type="GO" id="GO:0006974">
    <property type="term" value="P:DNA damage response"/>
    <property type="evidence" value="ECO:0007669"/>
    <property type="project" value="TreeGrafter"/>
</dbReference>
<evidence type="ECO:0000256" key="1">
    <source>
        <dbReference type="ARBA" id="ARBA00001961"/>
    </source>
</evidence>
<comment type="cofactor">
    <cofactor evidence="1">
        <name>L-ascorbate</name>
        <dbReference type="ChEBI" id="CHEBI:38290"/>
    </cofactor>
</comment>
<dbReference type="NCBIfam" id="NF003975">
    <property type="entry name" value="PRK05467.1-4"/>
    <property type="match status" value="1"/>
</dbReference>
<keyword evidence="2" id="KW-0479">Metal-binding</keyword>
<dbReference type="PANTHER" id="PTHR41536:SF1">
    <property type="entry name" value="PKHD-TYPE HYDROXYLASE YBIX"/>
    <property type="match status" value="1"/>
</dbReference>
<dbReference type="NCBIfam" id="NF003973">
    <property type="entry name" value="PRK05467.1-2"/>
    <property type="match status" value="1"/>
</dbReference>
<dbReference type="Pfam" id="PF13640">
    <property type="entry name" value="2OG-FeII_Oxy_3"/>
    <property type="match status" value="1"/>
</dbReference>
<dbReference type="OrthoDB" id="9812472at2"/>